<dbReference type="SUPFAM" id="SSF110087">
    <property type="entry name" value="DR1885-like metal-binding protein"/>
    <property type="match status" value="1"/>
</dbReference>
<accession>A0A290YZM0</accession>
<evidence type="ECO:0000313" key="2">
    <source>
        <dbReference type="EMBL" id="ATE52194.1"/>
    </source>
</evidence>
<feature type="compositionally biased region" description="Low complexity" evidence="1">
    <location>
        <begin position="126"/>
        <end position="192"/>
    </location>
</feature>
<dbReference type="Gene3D" id="2.60.40.1890">
    <property type="entry name" value="PCu(A)C copper chaperone"/>
    <property type="match status" value="1"/>
</dbReference>
<dbReference type="Pfam" id="PF04314">
    <property type="entry name" value="PCuAC"/>
    <property type="match status" value="1"/>
</dbReference>
<evidence type="ECO:0008006" key="4">
    <source>
        <dbReference type="Google" id="ProtNLM"/>
    </source>
</evidence>
<dbReference type="RefSeq" id="WP_096491223.1">
    <property type="nucleotide sequence ID" value="NZ_CP023445.1"/>
</dbReference>
<dbReference type="PROSITE" id="PS51257">
    <property type="entry name" value="PROKAR_LIPOPROTEIN"/>
    <property type="match status" value="1"/>
</dbReference>
<feature type="region of interest" description="Disordered" evidence="1">
    <location>
        <begin position="123"/>
        <end position="208"/>
    </location>
</feature>
<dbReference type="InterPro" id="IPR036182">
    <property type="entry name" value="PCuAC_sf"/>
</dbReference>
<protein>
    <recommendedName>
        <fullName evidence="4">Lipoprotein</fullName>
    </recommendedName>
</protein>
<evidence type="ECO:0000313" key="3">
    <source>
        <dbReference type="Proteomes" id="UP000218505"/>
    </source>
</evidence>
<reference evidence="2" key="1">
    <citation type="submission" date="2017-09" db="EMBL/GenBank/DDBJ databases">
        <title>Complete Genome Sequence of ansamitocin-producing Bacterium Actinosynnema pretiosum X47.</title>
        <authorList>
            <person name="Cao G."/>
            <person name="Zong G."/>
            <person name="Zhong C."/>
            <person name="Fu J."/>
        </authorList>
    </citation>
    <scope>NUCLEOTIDE SEQUENCE [LARGE SCALE GENOMIC DNA]</scope>
    <source>
        <strain evidence="2">X47</strain>
    </source>
</reference>
<sequence>MGRAQQKSPAPRRAVVVAAAVAGIGLIATACGAGQITQTSHKVAAVNGASGDAGVIAVRDAQLQFPVEEGHYATGGSAPLVVTIVNNGAELDRLTSVTSTATGEAELSGDVELEPTTSIVAETAESAPGSSSARPTTTSAPSSASAPSSGQPSSASSASSAPQSAASQSSTSQSSASQSSAAPSSGNPSSAPEATAEPGKVRIVLPDFKQDVRPGQTIKVTFRFEKAGQLTLDVPIGATPEARVEQKSEH</sequence>
<proteinExistence type="predicted"/>
<evidence type="ECO:0000256" key="1">
    <source>
        <dbReference type="SAM" id="MobiDB-lite"/>
    </source>
</evidence>
<dbReference type="InterPro" id="IPR007410">
    <property type="entry name" value="LpqE-like"/>
</dbReference>
<dbReference type="AlphaFoldDB" id="A0A290YZM0"/>
<keyword evidence="3" id="KW-1185">Reference proteome</keyword>
<gene>
    <name evidence="2" type="ORF">CNX65_01875</name>
</gene>
<name>A0A290YZM0_9PSEU</name>
<dbReference type="Proteomes" id="UP000218505">
    <property type="component" value="Chromosome"/>
</dbReference>
<dbReference type="KEGG" id="apre:CNX65_01875"/>
<dbReference type="EMBL" id="CP023445">
    <property type="protein sequence ID" value="ATE52194.1"/>
    <property type="molecule type" value="Genomic_DNA"/>
</dbReference>
<organism evidence="2 3">
    <name type="scientific">Actinosynnema pretiosum</name>
    <dbReference type="NCBI Taxonomy" id="42197"/>
    <lineage>
        <taxon>Bacteria</taxon>
        <taxon>Bacillati</taxon>
        <taxon>Actinomycetota</taxon>
        <taxon>Actinomycetes</taxon>
        <taxon>Pseudonocardiales</taxon>
        <taxon>Pseudonocardiaceae</taxon>
        <taxon>Actinosynnema</taxon>
    </lineage>
</organism>